<proteinExistence type="predicted"/>
<dbReference type="AlphaFoldDB" id="A0A1X9ME49"/>
<dbReference type="InterPro" id="IPR029478">
    <property type="entry name" value="TM1586_NiRdase"/>
</dbReference>
<evidence type="ECO:0000259" key="1">
    <source>
        <dbReference type="Pfam" id="PF14512"/>
    </source>
</evidence>
<gene>
    <name evidence="2" type="ORF">BkAM31D_08015</name>
</gene>
<dbReference type="EMBL" id="CP020814">
    <property type="protein sequence ID" value="ARK29811.1"/>
    <property type="molecule type" value="Genomic_DNA"/>
</dbReference>
<dbReference type="SUPFAM" id="SSF55469">
    <property type="entry name" value="FMN-dependent nitroreductase-like"/>
    <property type="match status" value="1"/>
</dbReference>
<dbReference type="InterPro" id="IPR000415">
    <property type="entry name" value="Nitroreductase-like"/>
</dbReference>
<dbReference type="Proteomes" id="UP000193006">
    <property type="component" value="Chromosome"/>
</dbReference>
<reference evidence="2 3" key="1">
    <citation type="submission" date="2017-04" db="EMBL/GenBank/DDBJ databases">
        <title>Bacillus krulwichiae AM31D Genome sequencing and assembly.</title>
        <authorList>
            <person name="Krulwich T.A."/>
            <person name="Anastor L."/>
            <person name="Ehrlich R."/>
            <person name="Ehrlich G.D."/>
            <person name="Janto B."/>
        </authorList>
    </citation>
    <scope>NUCLEOTIDE SEQUENCE [LARGE SCALE GENOMIC DNA]</scope>
    <source>
        <strain evidence="2 3">AM31D</strain>
    </source>
</reference>
<protein>
    <submittedName>
        <fullName evidence="2">Nitroreductase family protein</fullName>
    </submittedName>
</protein>
<dbReference type="Gene3D" id="3.40.109.10">
    <property type="entry name" value="NADH Oxidase"/>
    <property type="match status" value="1"/>
</dbReference>
<dbReference type="RefSeq" id="WP_066152500.1">
    <property type="nucleotide sequence ID" value="NZ_CP020814.1"/>
</dbReference>
<dbReference type="GO" id="GO:0016491">
    <property type="term" value="F:oxidoreductase activity"/>
    <property type="evidence" value="ECO:0007669"/>
    <property type="project" value="InterPro"/>
</dbReference>
<evidence type="ECO:0000313" key="2">
    <source>
        <dbReference type="EMBL" id="ARK29811.1"/>
    </source>
</evidence>
<dbReference type="KEGG" id="bkw:BkAM31D_08015"/>
<sequence>MEPKNSYIDIMRRRQSIRTFDSVKLSKSNLSQLTSYINKEKNQIGPFGGKGLVTLVQVTNNHTEKGIKLGTYGFIKNPQAYLVGSAKNEKYALVEYAFLFHKVLLFATQLGLGTCWMGGTFSRNSFEKEIQLQENEFIPMSV</sequence>
<feature type="domain" description="Putative nitroreductase TM1586" evidence="1">
    <location>
        <begin position="10"/>
        <end position="135"/>
    </location>
</feature>
<name>A0A1X9ME49_9BACI</name>
<dbReference type="STRING" id="199441.BkAM31D_08015"/>
<evidence type="ECO:0000313" key="3">
    <source>
        <dbReference type="Proteomes" id="UP000193006"/>
    </source>
</evidence>
<keyword evidence="3" id="KW-1185">Reference proteome</keyword>
<organism evidence="2 3">
    <name type="scientific">Halalkalibacter krulwichiae</name>
    <dbReference type="NCBI Taxonomy" id="199441"/>
    <lineage>
        <taxon>Bacteria</taxon>
        <taxon>Bacillati</taxon>
        <taxon>Bacillota</taxon>
        <taxon>Bacilli</taxon>
        <taxon>Bacillales</taxon>
        <taxon>Bacillaceae</taxon>
        <taxon>Halalkalibacter</taxon>
    </lineage>
</organism>
<accession>A0A1X9ME49</accession>
<dbReference type="Pfam" id="PF14512">
    <property type="entry name" value="TM1586_NiRdase"/>
    <property type="match status" value="1"/>
</dbReference>